<evidence type="ECO:0000313" key="4">
    <source>
        <dbReference type="EMBL" id="KAJ6679401.1"/>
    </source>
</evidence>
<evidence type="ECO:0000259" key="3">
    <source>
        <dbReference type="Pfam" id="PF03763"/>
    </source>
</evidence>
<dbReference type="Pfam" id="PF03763">
    <property type="entry name" value="Remorin_C"/>
    <property type="match status" value="1"/>
</dbReference>
<reference evidence="4" key="2">
    <citation type="journal article" date="2023" name="Int. J. Mol. Sci.">
        <title>De Novo Assembly and Annotation of 11 Diverse Shrub Willow (Salix) Genomes Reveals Novel Gene Organization in Sex-Linked Regions.</title>
        <authorList>
            <person name="Hyden B."/>
            <person name="Feng K."/>
            <person name="Yates T.B."/>
            <person name="Jawdy S."/>
            <person name="Cereghino C."/>
            <person name="Smart L.B."/>
            <person name="Muchero W."/>
        </authorList>
    </citation>
    <scope>NUCLEOTIDE SEQUENCE</scope>
    <source>
        <tissue evidence="4">Shoot tip</tissue>
    </source>
</reference>
<proteinExistence type="inferred from homology"/>
<dbReference type="PANTHER" id="PTHR31471:SF66">
    <property type="entry name" value="CARBOXY-TERMINAL REGION REMORIN"/>
    <property type="match status" value="1"/>
</dbReference>
<organism evidence="4 5">
    <name type="scientific">Salix purpurea</name>
    <name type="common">Purple osier willow</name>
    <dbReference type="NCBI Taxonomy" id="77065"/>
    <lineage>
        <taxon>Eukaryota</taxon>
        <taxon>Viridiplantae</taxon>
        <taxon>Streptophyta</taxon>
        <taxon>Embryophyta</taxon>
        <taxon>Tracheophyta</taxon>
        <taxon>Spermatophyta</taxon>
        <taxon>Magnoliopsida</taxon>
        <taxon>eudicotyledons</taxon>
        <taxon>Gunneridae</taxon>
        <taxon>Pentapetalae</taxon>
        <taxon>rosids</taxon>
        <taxon>fabids</taxon>
        <taxon>Malpighiales</taxon>
        <taxon>Salicaceae</taxon>
        <taxon>Saliceae</taxon>
        <taxon>Salix</taxon>
    </lineage>
</organism>
<keyword evidence="5" id="KW-1185">Reference proteome</keyword>
<sequence>MKASFSKSYLEKINLICKHANPPSIPLPIAKNNASQYSFSSATSLGNSWPIEADALHDSSISVDRPVWSLSPLSAALPESPPPICSDCSSPPRSSATIFYSLAPTVLSTSRSQSARSNFSKPPVSSNIEIEEWVQSGKNLNGFQRHTDDGIATQNCHSKYCSRQSAVADHEVHSRTLSSFLNEDHEKLPYDSNPKYDHNINSSDAGSVDCGNHKLMTRPKPYSDFLDEMKAQELEAQMGAWKKAKHRELMTKLSRNEAVIHDWEYKQTQKALKDMRKVENKLERKRAEALERAHKRINKARNEANKAAGKLRESAMKKVTKIARESETQGTKNPIWRKLLKLCP</sequence>
<gene>
    <name evidence="4" type="ORF">OIU79_019212</name>
</gene>
<reference evidence="4" key="1">
    <citation type="submission" date="2022-11" db="EMBL/GenBank/DDBJ databases">
        <authorList>
            <person name="Hyden B.L."/>
            <person name="Feng K."/>
            <person name="Yates T."/>
            <person name="Jawdy S."/>
            <person name="Smart L.B."/>
            <person name="Muchero W."/>
        </authorList>
    </citation>
    <scope>NUCLEOTIDE SEQUENCE</scope>
    <source>
        <tissue evidence="4">Shoot tip</tissue>
    </source>
</reference>
<evidence type="ECO:0000256" key="2">
    <source>
        <dbReference type="SAM" id="Coils"/>
    </source>
</evidence>
<protein>
    <recommendedName>
        <fullName evidence="3">Remorin C-terminal domain-containing protein</fullName>
    </recommendedName>
</protein>
<comment type="similarity">
    <text evidence="1">Belongs to the remorin family.</text>
</comment>
<name>A0A9Q0P0L4_SALPP</name>
<dbReference type="InterPro" id="IPR005516">
    <property type="entry name" value="Remorin_C"/>
</dbReference>
<feature type="coiled-coil region" evidence="2">
    <location>
        <begin position="265"/>
        <end position="310"/>
    </location>
</feature>
<dbReference type="AlphaFoldDB" id="A0A9Q0P0L4"/>
<feature type="domain" description="Remorin C-terminal" evidence="3">
    <location>
        <begin position="233"/>
        <end position="327"/>
    </location>
</feature>
<keyword evidence="2" id="KW-0175">Coiled coil</keyword>
<dbReference type="Proteomes" id="UP001151532">
    <property type="component" value="Chromosome 14"/>
</dbReference>
<evidence type="ECO:0000256" key="1">
    <source>
        <dbReference type="ARBA" id="ARBA00005711"/>
    </source>
</evidence>
<evidence type="ECO:0000313" key="5">
    <source>
        <dbReference type="Proteomes" id="UP001151532"/>
    </source>
</evidence>
<dbReference type="PANTHER" id="PTHR31471">
    <property type="entry name" value="OS02G0116800 PROTEIN"/>
    <property type="match status" value="1"/>
</dbReference>
<comment type="caution">
    <text evidence="4">The sequence shown here is derived from an EMBL/GenBank/DDBJ whole genome shotgun (WGS) entry which is preliminary data.</text>
</comment>
<dbReference type="OrthoDB" id="1407062at2759"/>
<dbReference type="EMBL" id="JAPFFK010000020">
    <property type="protein sequence ID" value="KAJ6679401.1"/>
    <property type="molecule type" value="Genomic_DNA"/>
</dbReference>
<accession>A0A9Q0P0L4</accession>